<dbReference type="eggNOG" id="COG0586">
    <property type="taxonomic scope" value="Bacteria"/>
</dbReference>
<name>B9KB84_THENN</name>
<dbReference type="AlphaFoldDB" id="B9KB84"/>
<keyword evidence="1" id="KW-1133">Transmembrane helix</keyword>
<feature type="transmembrane region" description="Helical" evidence="1">
    <location>
        <begin position="32"/>
        <end position="51"/>
    </location>
</feature>
<organism evidence="2 3">
    <name type="scientific">Thermotoga neapolitana (strain ATCC 49049 / DSM 4359 / NBRC 107923 / NS-E)</name>
    <dbReference type="NCBI Taxonomy" id="309803"/>
    <lineage>
        <taxon>Bacteria</taxon>
        <taxon>Thermotogati</taxon>
        <taxon>Thermotogota</taxon>
        <taxon>Thermotogae</taxon>
        <taxon>Thermotogales</taxon>
        <taxon>Thermotogaceae</taxon>
        <taxon>Thermotoga</taxon>
    </lineage>
</organism>
<keyword evidence="1" id="KW-0812">Transmembrane</keyword>
<feature type="transmembrane region" description="Helical" evidence="1">
    <location>
        <begin position="113"/>
        <end position="134"/>
    </location>
</feature>
<evidence type="ECO:0000313" key="3">
    <source>
        <dbReference type="Proteomes" id="UP000000445"/>
    </source>
</evidence>
<keyword evidence="1" id="KW-0472">Membrane</keyword>
<evidence type="ECO:0000313" key="2">
    <source>
        <dbReference type="EMBL" id="ACM22279.1"/>
    </source>
</evidence>
<dbReference type="HOGENOM" id="CLU_1569935_0_0_0"/>
<gene>
    <name evidence="2" type="ordered locus">CTN_0104</name>
</gene>
<dbReference type="Proteomes" id="UP000000445">
    <property type="component" value="Chromosome"/>
</dbReference>
<dbReference type="STRING" id="309803.CTN_0104"/>
<dbReference type="RefSeq" id="WP_012644989.1">
    <property type="nucleotide sequence ID" value="NC_011978.1"/>
</dbReference>
<keyword evidence="3" id="KW-1185">Reference proteome</keyword>
<dbReference type="KEGG" id="tna:CTN_0104"/>
<protein>
    <recommendedName>
        <fullName evidence="4">DedA family protein</fullName>
    </recommendedName>
</protein>
<sequence length="170" mass="19604">MTTFLFDNSGTPLPILAASTLISAGKMQAGPAFFAIYLGLLSWDSLTFFAGKMLKPFFSRLNWKVFQKILREFSNVYISSEKILILFCKFVPWVGKATPFLAGYMERPFRTLLVIWAGDLIYESVFFFTTLTAGRVFLEFSKILGIALFAVLMVVYFLWKRKMRKFIEKH</sequence>
<proteinExistence type="predicted"/>
<accession>B9KB84</accession>
<dbReference type="EMBL" id="CP000916">
    <property type="protein sequence ID" value="ACM22279.1"/>
    <property type="molecule type" value="Genomic_DNA"/>
</dbReference>
<evidence type="ECO:0008006" key="4">
    <source>
        <dbReference type="Google" id="ProtNLM"/>
    </source>
</evidence>
<reference evidence="2 3" key="1">
    <citation type="journal article" date="2009" name="Biosci. Biotechnol. Biochem.">
        <title>WeGAS: a web-based microbial genome annotation system.</title>
        <authorList>
            <person name="Lee D."/>
            <person name="Seo H."/>
            <person name="Park C."/>
            <person name="Park K."/>
        </authorList>
    </citation>
    <scope>NUCLEOTIDE SEQUENCE [LARGE SCALE GENOMIC DNA]</scope>
    <source>
        <strain evidence="3">ATCC 49049 / DSM 4359 / NBRC 107923 / NS-E</strain>
    </source>
</reference>
<evidence type="ECO:0000256" key="1">
    <source>
        <dbReference type="SAM" id="Phobius"/>
    </source>
</evidence>
<feature type="transmembrane region" description="Helical" evidence="1">
    <location>
        <begin position="140"/>
        <end position="159"/>
    </location>
</feature>